<keyword evidence="2" id="KW-0963">Cytoplasm</keyword>
<evidence type="ECO:0000313" key="9">
    <source>
        <dbReference type="RefSeq" id="XP_034258142.1"/>
    </source>
</evidence>
<dbReference type="GO" id="GO:0005801">
    <property type="term" value="C:cis-Golgi network"/>
    <property type="evidence" value="ECO:0007669"/>
    <property type="project" value="TreeGrafter"/>
</dbReference>
<organism evidence="8 9">
    <name type="scientific">Pantherophis guttatus</name>
    <name type="common">Corn snake</name>
    <name type="synonym">Elaphe guttata</name>
    <dbReference type="NCBI Taxonomy" id="94885"/>
    <lineage>
        <taxon>Eukaryota</taxon>
        <taxon>Metazoa</taxon>
        <taxon>Chordata</taxon>
        <taxon>Craniata</taxon>
        <taxon>Vertebrata</taxon>
        <taxon>Euteleostomi</taxon>
        <taxon>Lepidosauria</taxon>
        <taxon>Squamata</taxon>
        <taxon>Bifurcata</taxon>
        <taxon>Unidentata</taxon>
        <taxon>Episquamata</taxon>
        <taxon>Toxicofera</taxon>
        <taxon>Serpentes</taxon>
        <taxon>Colubroidea</taxon>
        <taxon>Colubridae</taxon>
        <taxon>Colubrinae</taxon>
        <taxon>Pantherophis</taxon>
    </lineage>
</organism>
<feature type="compositionally biased region" description="Basic and acidic residues" evidence="6">
    <location>
        <begin position="1383"/>
        <end position="1396"/>
    </location>
</feature>
<reference evidence="9" key="1">
    <citation type="submission" date="2025-08" db="UniProtKB">
        <authorList>
            <consortium name="RefSeq"/>
        </authorList>
    </citation>
    <scope>IDENTIFICATION</scope>
    <source>
        <tissue evidence="9">Blood</tissue>
    </source>
</reference>
<feature type="region of interest" description="Disordered" evidence="6">
    <location>
        <begin position="1653"/>
        <end position="1672"/>
    </location>
</feature>
<dbReference type="Proteomes" id="UP001652622">
    <property type="component" value="Unplaced"/>
</dbReference>
<dbReference type="GO" id="GO:1903358">
    <property type="term" value="P:regulation of Golgi organization"/>
    <property type="evidence" value="ECO:0007669"/>
    <property type="project" value="TreeGrafter"/>
</dbReference>
<evidence type="ECO:0000256" key="6">
    <source>
        <dbReference type="SAM" id="MobiDB-lite"/>
    </source>
</evidence>
<evidence type="ECO:0000259" key="7">
    <source>
        <dbReference type="SMART" id="SM01188"/>
    </source>
</evidence>
<dbReference type="GO" id="GO:0060307">
    <property type="term" value="P:regulation of ventricular cardiac muscle cell membrane repolarization"/>
    <property type="evidence" value="ECO:0007669"/>
    <property type="project" value="TreeGrafter"/>
</dbReference>
<comment type="subcellular location">
    <subcellularLocation>
        <location evidence="1">Cytoplasm</location>
        <location evidence="1">Cytoskeleton</location>
        <location evidence="1">Microtubule organizing center</location>
        <location evidence="1">Centrosome</location>
    </subcellularLocation>
</comment>
<feature type="coiled-coil region" evidence="5">
    <location>
        <begin position="1240"/>
        <end position="1267"/>
    </location>
</feature>
<evidence type="ECO:0000313" key="8">
    <source>
        <dbReference type="Proteomes" id="UP001652622"/>
    </source>
</evidence>
<dbReference type="GO" id="GO:0060090">
    <property type="term" value="F:molecular adaptor activity"/>
    <property type="evidence" value="ECO:0007669"/>
    <property type="project" value="InterPro"/>
</dbReference>
<dbReference type="PANTHER" id="PTHR44981">
    <property type="entry name" value="PERICENTRIN-LIKE PROTEIN, ISOFORM F"/>
    <property type="match status" value="1"/>
</dbReference>
<keyword evidence="3 5" id="KW-0175">Coiled coil</keyword>
<evidence type="ECO:0000256" key="4">
    <source>
        <dbReference type="ARBA" id="ARBA00023212"/>
    </source>
</evidence>
<dbReference type="InterPro" id="IPR028745">
    <property type="entry name" value="AKAP9/Pericentrin"/>
</dbReference>
<accession>A0A6P9AI09</accession>
<evidence type="ECO:0000256" key="3">
    <source>
        <dbReference type="ARBA" id="ARBA00023054"/>
    </source>
</evidence>
<dbReference type="GO" id="GO:0034237">
    <property type="term" value="F:protein kinase A regulatory subunit binding"/>
    <property type="evidence" value="ECO:0007669"/>
    <property type="project" value="TreeGrafter"/>
</dbReference>
<dbReference type="GO" id="GO:0005795">
    <property type="term" value="C:Golgi stack"/>
    <property type="evidence" value="ECO:0007669"/>
    <property type="project" value="TreeGrafter"/>
</dbReference>
<dbReference type="KEGG" id="pgut:117655134"/>
<dbReference type="GO" id="GO:0097060">
    <property type="term" value="C:synaptic membrane"/>
    <property type="evidence" value="ECO:0007669"/>
    <property type="project" value="TreeGrafter"/>
</dbReference>
<feature type="domain" description="ELK" evidence="7">
    <location>
        <begin position="430"/>
        <end position="451"/>
    </location>
</feature>
<name>A0A6P9AI09_PANGU</name>
<dbReference type="PANTHER" id="PTHR44981:SF1">
    <property type="entry name" value="A-KINASE ANCHOR PROTEIN 9"/>
    <property type="match status" value="1"/>
</dbReference>
<dbReference type="GO" id="GO:0005813">
    <property type="term" value="C:centrosome"/>
    <property type="evidence" value="ECO:0007669"/>
    <property type="project" value="UniProtKB-SubCell"/>
</dbReference>
<feature type="coiled-coil region" evidence="5">
    <location>
        <begin position="489"/>
        <end position="633"/>
    </location>
</feature>
<sequence>MDEQERQKKLEAGKAKLAQFRQRKAYSDGQHAFKKQKKKKKITKIKDEEFIQEGLDINQLQTEEASPHSFQRGAAATSESVTVRTLHSDEMIKHDQTYSTELESEFSTPADDYSSEINGGNFLTRTDVPSDFIREEELEFGEKYTGHEVQNTVTELEMMKNELAGKQQEIEELNKELEEMRAAYGTDGLQQLQEFETAIKKRDNIITQLTANLQQARMEKDETMREFLELTEQSQKLQIQFQHLQASETLRNSSHSSTAADLLQARQQIFAYQQQLEEQEQLLRNYQKKNEDFEVQVSLLQHKIMDMEKWKDEEDCSTKKKMNEQQTTIEQLEAKCTEHEENIFLYLKKISIAEKSLEELKEETFQKNQELDNVKLELTISKQKERQCSDEIKQLMGTVEELQKRFHKDTQHENDIKEKMEFEAQRKLANLRAELEEMHGQQIVQLKQELIREHSAEIAKLLAQQKADLEKVCSDNTNEDQMHLMNTTINELNQMLQDANYQKEKVKQELSKQVELLSLEKSSFQNQVEDLCQELSFAREQIQRVKKTINEKESKLQQVDTLKITIGDLKAQLASASEIKKELEMKHEAEITNYKIKLEMLEKEKDAVLDRMAESQEAELERLRTQLLFSHEEELSKLKDDLQIGHKINIENLKDNMSMQAKQQLDDLQNEMNKKLEAMQFENDSLIKNQNQLTLEIARLKDLPTVITISEEMMLLVNNLKEEIEVLRQEEKKKCILEQEIQELQLKTELFEKQMKEQAHCLQEKYLLVEAQNNVLEGENKALQDKLNKCTIRTLEGNLILTSDNSNSENFDLQNRIDKLIAENEKLVRQDIKQKEEIDTLKNSFSLAEINFNHNYQELQENYTSLLKVKLDLEDSKDKNEAEYKTKLQALMEKIQHLQGVFPAGLETKSTVVHSKREKVLKDFGEVIEKDTTELMEKLELSQHENLELSLRLSDLSEQLKIKHHQISQLNAEVMCLKQDKEQISARCKELEFVVSHKLEKNMNSFEQETENCSGELAKDQPIVNEPGNFISDFNQKFDRLIGDKEEKIIPSELLAHSIPVEEILQQKLSPEPESLLDNFNQMHEITGDSMYMDFVQSENKLKEQLDMLKTEQNDLKLQMEAQRICLSVVYSAHVNQVREYMENEKENALSALKEDLQLRHIQELCELKKSQIVENQKTDEKDQSAWVHLEELSKKVVEECSKLTKSVREILPELFSNATELDVGERNQYNSALMPTEDLQVLQETLQSLLNNIMETSQRLLEYQVEFIESRKKMEDQQTSHADYNDKEIGSLQQNVEPLPTASQDLVGKGIKIKSVSQEEVENLKFQLEEQHAQEIEHLRSYFHQQLKETEEKYFTEIVHLQNRLQIASETSENSSVSVESHVNEDKQEARHAEGDIQKNAEKIIELPNEADATELLEKQYQEKLLQEVAKVVVTMSIEFAQKTELARIANLEEENSLMKPIETQLENNYHRKEYLEELNSHINEKTCTKPEELCGKMSSLGGQFELDAKKATLYEVQHFNPKISTYQYSSSHEEKFIEKMPMIANEVSTSSILTSTQILSYEDRLEDMHQELVRQYQEHQQATEILKQSHMQQLERQKENQELLLTELDSLKLQLAENINENVITEREQMLLDELESLKKQLIAGREKQLSELKNSSTQTQNESVNQTENKEHVLEVEDGEEKHGQTSVDILSKERCTLQKASSRLMKILLDIVKTTAAVEETIGHLVVKLLDQSPESQFLFKSLAWEARAEDTLKPSIYMGYEPALLTVLQVVICQKLSRVSYLVST</sequence>
<proteinExistence type="predicted"/>
<dbReference type="GO" id="GO:0015459">
    <property type="term" value="F:potassium channel regulator activity"/>
    <property type="evidence" value="ECO:0007669"/>
    <property type="project" value="TreeGrafter"/>
</dbReference>
<dbReference type="SMART" id="SM01188">
    <property type="entry name" value="ELK"/>
    <property type="match status" value="5"/>
</dbReference>
<evidence type="ECO:0000256" key="1">
    <source>
        <dbReference type="ARBA" id="ARBA00004300"/>
    </source>
</evidence>
<feature type="coiled-coil region" evidence="5">
    <location>
        <begin position="149"/>
        <end position="464"/>
    </location>
</feature>
<protein>
    <submittedName>
        <fullName evidence="9">A-kinase anchor protein 9-like</fullName>
    </submittedName>
</protein>
<feature type="region of interest" description="Disordered" evidence="6">
    <location>
        <begin position="1370"/>
        <end position="1396"/>
    </location>
</feature>
<feature type="compositionally biased region" description="Polar residues" evidence="6">
    <location>
        <begin position="1654"/>
        <end position="1670"/>
    </location>
</feature>
<feature type="domain" description="ELK" evidence="7">
    <location>
        <begin position="1324"/>
        <end position="1345"/>
    </location>
</feature>
<feature type="domain" description="ELK" evidence="7">
    <location>
        <begin position="622"/>
        <end position="643"/>
    </location>
</feature>
<feature type="domain" description="ELK" evidence="7">
    <location>
        <begin position="955"/>
        <end position="975"/>
    </location>
</feature>
<dbReference type="RefSeq" id="XP_034258142.1">
    <property type="nucleotide sequence ID" value="XM_034402251.2"/>
</dbReference>
<feature type="coiled-coil region" evidence="5">
    <location>
        <begin position="1564"/>
        <end position="1630"/>
    </location>
</feature>
<dbReference type="InterPro" id="IPR005539">
    <property type="entry name" value="ELK_dom"/>
</dbReference>
<keyword evidence="4" id="KW-0206">Cytoskeleton</keyword>
<feature type="domain" description="ELK" evidence="7">
    <location>
        <begin position="578"/>
        <end position="601"/>
    </location>
</feature>
<dbReference type="GO" id="GO:0007165">
    <property type="term" value="P:signal transduction"/>
    <property type="evidence" value="ECO:0007669"/>
    <property type="project" value="InterPro"/>
</dbReference>
<dbReference type="GO" id="GO:0003677">
    <property type="term" value="F:DNA binding"/>
    <property type="evidence" value="ECO:0007669"/>
    <property type="project" value="InterPro"/>
</dbReference>
<evidence type="ECO:0000256" key="5">
    <source>
        <dbReference type="SAM" id="Coils"/>
    </source>
</evidence>
<feature type="compositionally biased region" description="Low complexity" evidence="6">
    <location>
        <begin position="1370"/>
        <end position="1382"/>
    </location>
</feature>
<dbReference type="GeneID" id="117655134"/>
<keyword evidence="8" id="KW-1185">Reference proteome</keyword>
<feature type="coiled-coil region" evidence="5">
    <location>
        <begin position="658"/>
        <end position="830"/>
    </location>
</feature>
<gene>
    <name evidence="9" type="primary">LOC117655134</name>
</gene>
<dbReference type="OMA" id="CHEMATS"/>
<feature type="region of interest" description="Disordered" evidence="6">
    <location>
        <begin position="21"/>
        <end position="40"/>
    </location>
</feature>
<dbReference type="GO" id="GO:0051661">
    <property type="term" value="P:maintenance of centrosome location"/>
    <property type="evidence" value="ECO:0007669"/>
    <property type="project" value="TreeGrafter"/>
</dbReference>
<feature type="coiled-coil region" evidence="5">
    <location>
        <begin position="953"/>
        <end position="987"/>
    </location>
</feature>
<evidence type="ECO:0000256" key="2">
    <source>
        <dbReference type="ARBA" id="ARBA00022490"/>
    </source>
</evidence>